<dbReference type="Proteomes" id="UP000251075">
    <property type="component" value="Unassembled WGS sequence"/>
</dbReference>
<gene>
    <name evidence="2" type="ORF">CU669_11565</name>
</gene>
<reference evidence="2 3" key="1">
    <citation type="submission" date="2017-11" db="EMBL/GenBank/DDBJ databases">
        <title>Draft genome sequence of magnetotactic bacterium Magnetospirillum kuznetsovii LBB-42.</title>
        <authorList>
            <person name="Grouzdev D.S."/>
            <person name="Rysina M.S."/>
            <person name="Baslerov R.V."/>
            <person name="Koziaeva V."/>
        </authorList>
    </citation>
    <scope>NUCLEOTIDE SEQUENCE [LARGE SCALE GENOMIC DNA]</scope>
    <source>
        <strain evidence="2 3">LBB-42</strain>
    </source>
</reference>
<evidence type="ECO:0000313" key="3">
    <source>
        <dbReference type="Proteomes" id="UP000251075"/>
    </source>
</evidence>
<organism evidence="2 3">
    <name type="scientific">Paramagnetospirillum kuznetsovii</name>
    <dbReference type="NCBI Taxonomy" id="2053833"/>
    <lineage>
        <taxon>Bacteria</taxon>
        <taxon>Pseudomonadati</taxon>
        <taxon>Pseudomonadota</taxon>
        <taxon>Alphaproteobacteria</taxon>
        <taxon>Rhodospirillales</taxon>
        <taxon>Magnetospirillaceae</taxon>
        <taxon>Paramagnetospirillum</taxon>
    </lineage>
</organism>
<sequence>MPPLTLMAVFMRRKLRSQVKLNEAESLLQQLKATQKADARRKIAAEPSATGMSPDPKSHGPQHDLCSPRP</sequence>
<comment type="caution">
    <text evidence="2">The sequence shown here is derived from an EMBL/GenBank/DDBJ whole genome shotgun (WGS) entry which is preliminary data.</text>
</comment>
<evidence type="ECO:0000256" key="1">
    <source>
        <dbReference type="SAM" id="MobiDB-lite"/>
    </source>
</evidence>
<dbReference type="AlphaFoldDB" id="A0A364NYE5"/>
<evidence type="ECO:0000313" key="2">
    <source>
        <dbReference type="EMBL" id="RAU21925.1"/>
    </source>
</evidence>
<dbReference type="EMBL" id="PGTO01000007">
    <property type="protein sequence ID" value="RAU21925.1"/>
    <property type="molecule type" value="Genomic_DNA"/>
</dbReference>
<feature type="region of interest" description="Disordered" evidence="1">
    <location>
        <begin position="32"/>
        <end position="70"/>
    </location>
</feature>
<proteinExistence type="predicted"/>
<name>A0A364NYE5_9PROT</name>
<feature type="compositionally biased region" description="Basic and acidic residues" evidence="1">
    <location>
        <begin position="35"/>
        <end position="44"/>
    </location>
</feature>
<protein>
    <submittedName>
        <fullName evidence="2">Uncharacterized protein</fullName>
    </submittedName>
</protein>
<keyword evidence="3" id="KW-1185">Reference proteome</keyword>
<accession>A0A364NYE5</accession>